<dbReference type="CDD" id="cd00060">
    <property type="entry name" value="FHA"/>
    <property type="match status" value="1"/>
</dbReference>
<dbReference type="GO" id="GO:0009190">
    <property type="term" value="P:cyclic nucleotide biosynthetic process"/>
    <property type="evidence" value="ECO:0007669"/>
    <property type="project" value="InterPro"/>
</dbReference>
<evidence type="ECO:0008006" key="4">
    <source>
        <dbReference type="Google" id="ProtNLM"/>
    </source>
</evidence>
<evidence type="ECO:0000313" key="3">
    <source>
        <dbReference type="EMBL" id="GAF95162.1"/>
    </source>
</evidence>
<dbReference type="InterPro" id="IPR001054">
    <property type="entry name" value="A/G_cyclase"/>
</dbReference>
<organism evidence="3">
    <name type="scientific">marine sediment metagenome</name>
    <dbReference type="NCBI Taxonomy" id="412755"/>
    <lineage>
        <taxon>unclassified sequences</taxon>
        <taxon>metagenomes</taxon>
        <taxon>ecological metagenomes</taxon>
    </lineage>
</organism>
<sequence>NIESVTEDNQVTILFADVVGSTHLYEALGDDKARETVQSCVDIMKQATEQYGGSVIKTIGDEVMSTFPSADDAMNAGSQMQQRITNNSQLVAEGVQVSIRIGCHYGSVIVEDRDIHGVAVSTANKMTSQAKAGQIITTAVTVEQLSGEWKALVRQIDVARVRGHADAVGVYEVLWQPDEATSMSLKQDFLASSEAVAVNLHLHSQGHEVVVGDEFKTNITLGRANENDVVVKGQLISRVHARIELVKRKFYLIDESTNGTFLQRDDGEEIYVRRDRTELAGS</sequence>
<dbReference type="PROSITE" id="PS50006">
    <property type="entry name" value="FHA_DOMAIN"/>
    <property type="match status" value="1"/>
</dbReference>
<dbReference type="Pfam" id="PF00211">
    <property type="entry name" value="Guanylate_cyc"/>
    <property type="match status" value="1"/>
</dbReference>
<accession>X0U440</accession>
<reference evidence="3" key="1">
    <citation type="journal article" date="2014" name="Front. Microbiol.">
        <title>High frequency of phylogenetically diverse reductive dehalogenase-homologous genes in deep subseafloor sedimentary metagenomes.</title>
        <authorList>
            <person name="Kawai M."/>
            <person name="Futagami T."/>
            <person name="Toyoda A."/>
            <person name="Takaki Y."/>
            <person name="Nishi S."/>
            <person name="Hori S."/>
            <person name="Arai W."/>
            <person name="Tsubouchi T."/>
            <person name="Morono Y."/>
            <person name="Uchiyama I."/>
            <person name="Ito T."/>
            <person name="Fujiyama A."/>
            <person name="Inagaki F."/>
            <person name="Takami H."/>
        </authorList>
    </citation>
    <scope>NUCLEOTIDE SEQUENCE</scope>
    <source>
        <strain evidence="3">Expedition CK06-06</strain>
    </source>
</reference>
<evidence type="ECO:0000259" key="2">
    <source>
        <dbReference type="PROSITE" id="PS50125"/>
    </source>
</evidence>
<dbReference type="EMBL" id="BARS01015857">
    <property type="protein sequence ID" value="GAF95162.1"/>
    <property type="molecule type" value="Genomic_DNA"/>
</dbReference>
<feature type="domain" description="Guanylate cyclase" evidence="2">
    <location>
        <begin position="12"/>
        <end position="127"/>
    </location>
</feature>
<dbReference type="InterPro" id="IPR000253">
    <property type="entry name" value="FHA_dom"/>
</dbReference>
<feature type="non-terminal residue" evidence="3">
    <location>
        <position position="282"/>
    </location>
</feature>
<dbReference type="Gene3D" id="2.60.200.20">
    <property type="match status" value="1"/>
</dbReference>
<dbReference type="PANTHER" id="PTHR43081:SF1">
    <property type="entry name" value="ADENYLATE CYCLASE, TERMINAL-DIFFERENTIATION SPECIFIC"/>
    <property type="match status" value="1"/>
</dbReference>
<dbReference type="Pfam" id="PF00498">
    <property type="entry name" value="FHA"/>
    <property type="match status" value="1"/>
</dbReference>
<feature type="non-terminal residue" evidence="3">
    <location>
        <position position="1"/>
    </location>
</feature>
<comment type="caution">
    <text evidence="3">The sequence shown here is derived from an EMBL/GenBank/DDBJ whole genome shotgun (WGS) entry which is preliminary data.</text>
</comment>
<dbReference type="SMART" id="SM00240">
    <property type="entry name" value="FHA"/>
    <property type="match status" value="1"/>
</dbReference>
<protein>
    <recommendedName>
        <fullName evidence="4">Adenylate/guanylate cyclase domain-containing protein</fullName>
    </recommendedName>
</protein>
<dbReference type="PANTHER" id="PTHR43081">
    <property type="entry name" value="ADENYLATE CYCLASE, TERMINAL-DIFFERENTIATION SPECIFIC-RELATED"/>
    <property type="match status" value="1"/>
</dbReference>
<feature type="domain" description="FHA" evidence="1">
    <location>
        <begin position="219"/>
        <end position="263"/>
    </location>
</feature>
<name>X0U440_9ZZZZ</name>
<dbReference type="PROSITE" id="PS50125">
    <property type="entry name" value="GUANYLATE_CYCLASE_2"/>
    <property type="match status" value="1"/>
</dbReference>
<dbReference type="Gene3D" id="3.30.70.1230">
    <property type="entry name" value="Nucleotide cyclase"/>
    <property type="match status" value="1"/>
</dbReference>
<proteinExistence type="predicted"/>
<dbReference type="SUPFAM" id="SSF55073">
    <property type="entry name" value="Nucleotide cyclase"/>
    <property type="match status" value="1"/>
</dbReference>
<dbReference type="InterPro" id="IPR050697">
    <property type="entry name" value="Adenylyl/Guanylyl_Cyclase_3/4"/>
</dbReference>
<dbReference type="InterPro" id="IPR029787">
    <property type="entry name" value="Nucleotide_cyclase"/>
</dbReference>
<dbReference type="GO" id="GO:0035556">
    <property type="term" value="P:intracellular signal transduction"/>
    <property type="evidence" value="ECO:0007669"/>
    <property type="project" value="InterPro"/>
</dbReference>
<dbReference type="SMART" id="SM00044">
    <property type="entry name" value="CYCc"/>
    <property type="match status" value="1"/>
</dbReference>
<evidence type="ECO:0000259" key="1">
    <source>
        <dbReference type="PROSITE" id="PS50006"/>
    </source>
</evidence>
<dbReference type="InterPro" id="IPR008984">
    <property type="entry name" value="SMAD_FHA_dom_sf"/>
</dbReference>
<dbReference type="SUPFAM" id="SSF49879">
    <property type="entry name" value="SMAD/FHA domain"/>
    <property type="match status" value="1"/>
</dbReference>
<gene>
    <name evidence="3" type="ORF">S01H1_26181</name>
</gene>
<dbReference type="AlphaFoldDB" id="X0U440"/>
<dbReference type="CDD" id="cd07302">
    <property type="entry name" value="CHD"/>
    <property type="match status" value="1"/>
</dbReference>